<comment type="catalytic activity">
    <reaction evidence="2 18">
        <text>a 1,2-diacyl-sn-glycero-3-phosphocholine + H2O = a 1-acyl-sn-glycero-3-phosphocholine + a fatty acid + H(+)</text>
        <dbReference type="Rhea" id="RHEA:15801"/>
        <dbReference type="ChEBI" id="CHEBI:15377"/>
        <dbReference type="ChEBI" id="CHEBI:15378"/>
        <dbReference type="ChEBI" id="CHEBI:28868"/>
        <dbReference type="ChEBI" id="CHEBI:57643"/>
        <dbReference type="ChEBI" id="CHEBI:58168"/>
        <dbReference type="EC" id="3.1.1.4"/>
    </reaction>
</comment>
<sequence>MFKSMGVTTISFALFSTISIAYAQSENEQNVIEKIEESVEAVVANNIDTSSDTKSILDAKSEADSLANRNPFAITQHRFNYILPASYVTSANTITVDGLNDANVDRYEAKFQVSVQLPLYLQEQANNGVFFGFTTVSFWQLYNSETSKPFRETNYEPEVFYQWSPDWDVFGFRFNGAQIGLNHMSNGQDGLKSRSWNRIVATALFSDEDAAYYLKTWYRLPEDDKTSPLDPTGDDNPDILDFYGRVELGFAYKFGNVDMFARIRNNLSFNDNRSGIELNFTYPINDRYDVLLQYFNGYGDSLIDYNRHLQRVSLGVMLRFI</sequence>
<evidence type="ECO:0000256" key="2">
    <source>
        <dbReference type="ARBA" id="ARBA00001604"/>
    </source>
</evidence>
<accession>A0ABV9M2G0</accession>
<evidence type="ECO:0000256" key="14">
    <source>
        <dbReference type="ARBA" id="ARBA00022963"/>
    </source>
</evidence>
<evidence type="ECO:0000256" key="4">
    <source>
        <dbReference type="ARBA" id="ARBA00011702"/>
    </source>
</evidence>
<protein>
    <recommendedName>
        <fullName evidence="7 18">Phospholipase A1</fullName>
        <ecNumber evidence="5 18">3.1.1.32</ecNumber>
        <ecNumber evidence="6 18">3.1.1.4</ecNumber>
    </recommendedName>
    <alternativeName>
        <fullName evidence="18">Phosphatidylcholine 1-acylhydrolase</fullName>
    </alternativeName>
</protein>
<comment type="cofactor">
    <cofactor evidence="18">
        <name>Ca(2+)</name>
        <dbReference type="ChEBI" id="CHEBI:29108"/>
    </cofactor>
    <text evidence="18">Binds 1 Ca(2+) ion per monomer. In the dimeric form the Ca(2+) is bound by different amino acids with binding of each Ca(2+) shared with ligands coming from each monomer. The Ca(2+) ion may have a role in catalysis.</text>
</comment>
<evidence type="ECO:0000256" key="8">
    <source>
        <dbReference type="ARBA" id="ARBA00022452"/>
    </source>
</evidence>
<reference evidence="20" key="1">
    <citation type="journal article" date="2019" name="Int. J. Syst. Evol. Microbiol.">
        <title>The Global Catalogue of Microorganisms (GCM) 10K type strain sequencing project: providing services to taxonomists for standard genome sequencing and annotation.</title>
        <authorList>
            <consortium name="The Broad Institute Genomics Platform"/>
            <consortium name="The Broad Institute Genome Sequencing Center for Infectious Disease"/>
            <person name="Wu L."/>
            <person name="Ma J."/>
        </authorList>
    </citation>
    <scope>NUCLEOTIDE SEQUENCE [LARGE SCALE GENOMIC DNA]</scope>
    <source>
        <strain evidence="20">KACC 12507</strain>
    </source>
</reference>
<keyword evidence="13 18" id="KW-0106">Calcium</keyword>
<evidence type="ECO:0000256" key="15">
    <source>
        <dbReference type="ARBA" id="ARBA00023098"/>
    </source>
</evidence>
<evidence type="ECO:0000256" key="13">
    <source>
        <dbReference type="ARBA" id="ARBA00022837"/>
    </source>
</evidence>
<comment type="subunit">
    <text evidence="4 18">Homodimer; dimerization is reversible, and the dimeric form is the active one.</text>
</comment>
<keyword evidence="15 18" id="KW-0443">Lipid metabolism</keyword>
<evidence type="ECO:0000256" key="5">
    <source>
        <dbReference type="ARBA" id="ARBA00013179"/>
    </source>
</evidence>
<dbReference type="PANTHER" id="PTHR40457:SF1">
    <property type="entry name" value="PHOSPHOLIPASE A1"/>
    <property type="match status" value="1"/>
</dbReference>
<comment type="function">
    <text evidence="18">Hydrolysis of phosphatidylcholine with phospholipase A2 (EC 3.1.1.4) and phospholipase A1 (EC 3.1.1.32) activities.</text>
</comment>
<evidence type="ECO:0000256" key="18">
    <source>
        <dbReference type="RuleBase" id="RU366027"/>
    </source>
</evidence>
<keyword evidence="9" id="KW-0812">Transmembrane</keyword>
<dbReference type="InterPro" id="IPR036541">
    <property type="entry name" value="PLipase_A1_sf"/>
</dbReference>
<dbReference type="PRINTS" id="PR01486">
    <property type="entry name" value="PHPHLIPASEA1"/>
</dbReference>
<evidence type="ECO:0000256" key="7">
    <source>
        <dbReference type="ARBA" id="ARBA00021726"/>
    </source>
</evidence>
<dbReference type="PANTHER" id="PTHR40457">
    <property type="entry name" value="PHOSPHOLIPASE A1"/>
    <property type="match status" value="1"/>
</dbReference>
<comment type="caution">
    <text evidence="19">The sequence shown here is derived from an EMBL/GenBank/DDBJ whole genome shotgun (WGS) entry which is preliminary data.</text>
</comment>
<comment type="catalytic activity">
    <reaction evidence="1 18">
        <text>a 1,2-diacyl-sn-glycero-3-phosphocholine + H2O = a 2-acyl-sn-glycero-3-phosphocholine + a fatty acid + H(+)</text>
        <dbReference type="Rhea" id="RHEA:18689"/>
        <dbReference type="ChEBI" id="CHEBI:15377"/>
        <dbReference type="ChEBI" id="CHEBI:15378"/>
        <dbReference type="ChEBI" id="CHEBI:28868"/>
        <dbReference type="ChEBI" id="CHEBI:57643"/>
        <dbReference type="ChEBI" id="CHEBI:57875"/>
        <dbReference type="EC" id="3.1.1.32"/>
    </reaction>
</comment>
<evidence type="ECO:0000256" key="17">
    <source>
        <dbReference type="ARBA" id="ARBA00023237"/>
    </source>
</evidence>
<dbReference type="EC" id="3.1.1.4" evidence="6 18"/>
<dbReference type="Proteomes" id="UP001595897">
    <property type="component" value="Unassembled WGS sequence"/>
</dbReference>
<dbReference type="SUPFAM" id="SSF56931">
    <property type="entry name" value="Outer membrane phospholipase A (OMPLA)"/>
    <property type="match status" value="1"/>
</dbReference>
<comment type="subcellular location">
    <subcellularLocation>
        <location evidence="18">Cell outer membrane</location>
        <topology evidence="18">Multi-pass membrane protein</topology>
    </subcellularLocation>
    <text evidence="18">One of the very few enzymes located there.</text>
</comment>
<gene>
    <name evidence="19" type="ORF">ACFO4O_17190</name>
</gene>
<keyword evidence="11 18" id="KW-0732">Signal</keyword>
<dbReference type="EMBL" id="JBHSGU010000029">
    <property type="protein sequence ID" value="MFC4701883.1"/>
    <property type="molecule type" value="Genomic_DNA"/>
</dbReference>
<evidence type="ECO:0000256" key="12">
    <source>
        <dbReference type="ARBA" id="ARBA00022801"/>
    </source>
</evidence>
<feature type="signal peptide" evidence="18">
    <location>
        <begin position="1"/>
        <end position="23"/>
    </location>
</feature>
<evidence type="ECO:0000256" key="16">
    <source>
        <dbReference type="ARBA" id="ARBA00023136"/>
    </source>
</evidence>
<evidence type="ECO:0000256" key="9">
    <source>
        <dbReference type="ARBA" id="ARBA00022692"/>
    </source>
</evidence>
<comment type="similarity">
    <text evidence="3 18">Belongs to the phospholipase A1 family.</text>
</comment>
<evidence type="ECO:0000313" key="20">
    <source>
        <dbReference type="Proteomes" id="UP001595897"/>
    </source>
</evidence>
<organism evidence="19 20">
    <name type="scientific">Glaciecola siphonariae</name>
    <dbReference type="NCBI Taxonomy" id="521012"/>
    <lineage>
        <taxon>Bacteria</taxon>
        <taxon>Pseudomonadati</taxon>
        <taxon>Pseudomonadota</taxon>
        <taxon>Gammaproteobacteria</taxon>
        <taxon>Alteromonadales</taxon>
        <taxon>Alteromonadaceae</taxon>
        <taxon>Glaciecola</taxon>
    </lineage>
</organism>
<evidence type="ECO:0000256" key="1">
    <source>
        <dbReference type="ARBA" id="ARBA00000111"/>
    </source>
</evidence>
<dbReference type="InterPro" id="IPR003187">
    <property type="entry name" value="PLipase_A1"/>
</dbReference>
<feature type="chain" id="PRO_5044961113" description="Phospholipase A1" evidence="18">
    <location>
        <begin position="24"/>
        <end position="321"/>
    </location>
</feature>
<keyword evidence="16" id="KW-0472">Membrane</keyword>
<evidence type="ECO:0000256" key="6">
    <source>
        <dbReference type="ARBA" id="ARBA00013278"/>
    </source>
</evidence>
<dbReference type="Pfam" id="PF02253">
    <property type="entry name" value="PLA1"/>
    <property type="match status" value="1"/>
</dbReference>
<evidence type="ECO:0000256" key="11">
    <source>
        <dbReference type="ARBA" id="ARBA00022729"/>
    </source>
</evidence>
<keyword evidence="10 18" id="KW-0479">Metal-binding</keyword>
<proteinExistence type="inferred from homology"/>
<dbReference type="Gene3D" id="2.40.230.10">
    <property type="entry name" value="Phospholipase A1"/>
    <property type="match status" value="1"/>
</dbReference>
<keyword evidence="8" id="KW-1134">Transmembrane beta strand</keyword>
<dbReference type="RefSeq" id="WP_382410775.1">
    <property type="nucleotide sequence ID" value="NZ_JBHSGU010000029.1"/>
</dbReference>
<keyword evidence="17 18" id="KW-0998">Cell outer membrane</keyword>
<keyword evidence="14 18" id="KW-0442">Lipid degradation</keyword>
<name>A0ABV9M2G0_9ALTE</name>
<evidence type="ECO:0000313" key="19">
    <source>
        <dbReference type="EMBL" id="MFC4701883.1"/>
    </source>
</evidence>
<dbReference type="EC" id="3.1.1.32" evidence="5 18"/>
<evidence type="ECO:0000256" key="3">
    <source>
        <dbReference type="ARBA" id="ARBA00010525"/>
    </source>
</evidence>
<keyword evidence="20" id="KW-1185">Reference proteome</keyword>
<evidence type="ECO:0000256" key="10">
    <source>
        <dbReference type="ARBA" id="ARBA00022723"/>
    </source>
</evidence>
<keyword evidence="12 18" id="KW-0378">Hydrolase</keyword>